<protein>
    <submittedName>
        <fullName evidence="2">Wsv151-like protein</fullName>
    </submittedName>
</protein>
<accession>A0A401IPM1</accession>
<proteinExistence type="predicted"/>
<evidence type="ECO:0000256" key="1">
    <source>
        <dbReference type="SAM" id="MobiDB-lite"/>
    </source>
</evidence>
<comment type="caution">
    <text evidence="2">The sequence shown here is derived from an EMBL/GenBank/DDBJ whole genome shotgun (WGS) entry which is preliminary data.</text>
</comment>
<organism evidence="2">
    <name type="scientific">Penaeus monodon endogenous nimavirus</name>
    <dbReference type="NCBI Taxonomy" id="2133795"/>
    <lineage>
        <taxon>Viruses</taxon>
        <taxon>Viruses incertae sedis</taxon>
        <taxon>Naldaviricetes</taxon>
        <taxon>Nimaviridae</taxon>
    </lineage>
</organism>
<feature type="compositionally biased region" description="Acidic residues" evidence="1">
    <location>
        <begin position="1454"/>
        <end position="1466"/>
    </location>
</feature>
<dbReference type="EMBL" id="BFCF01000002">
    <property type="protein sequence ID" value="GBG35559.1"/>
    <property type="molecule type" value="Genomic_DNA"/>
</dbReference>
<feature type="compositionally biased region" description="Basic and acidic residues" evidence="1">
    <location>
        <begin position="1527"/>
        <end position="1543"/>
    </location>
</feature>
<sequence>MSAGVEFSSLLSFLGIDEHGETETAAMLPPVAHSTLNTGQIHIEKMEKTIESANDLFNTTASNFDDNSVRLNRLAFDDRSGADPRELALRDAIAGYSEAHNMVSEELSTGVESAVKEMDATTRRWLTFQPLADPEWWKHARPDRETMPLTTAEGVSAFCITNTRNREKFALHCAQVGGWYCLAGIRVAVNASDPYSEADKQGRLVERTEDVMFPTERRDAFFIESTYPLVGVDKPSGEYICHFLTGIGLMSSDTTLFLSGYRMAYAPLAALFGDWRGGEDATLVSCVNVDCNLQEACGSIHSLTRTAANDSQAASWCNPGSDRVTGAVRSSLIDKRHETAEIAVDMNDTSVQGEWIQIKVTVDHGVCLVIRNGWGLLMAVQGHPLRCTRISVSEKSERRDDPCTISLGVARSITLAEELKKKSSSYIHGHVAETKMNDILLHARPDSKCKMKKVIRKVETFEKEREEKDIYWCGRTTPGRSALKWPLIVTPVSPSALSPTHTLQCLSRGDVMLSEGTDGFEEKKITNVIPTEDLRYIPERDPLLHALMDTETLKVSCGSDTELRFDAVAGAISGVLSSMACDTSSARCTRVEERYRRCEDAILRKQGAVNDKDEWSKSEQYLASSLALEEAAASTIASGVTKRLVEKTLVGMRLRSVIHDDTVYLTGARNDTGILSICNHRGKLSIGLSTSALVGDDIKGMALDLRQWITELVYASQEKGNVVSQPSSSNGTSLLPPSMASVPLSCVAEYVDRLMGIIHKVPNPKAFMCMLILFIMHVNEKRPRIKLPPTDCVLSDSSRVLNEDDKEYEEKMKRAKTQTKRGRIVLTGRDVAKVLTALSRRGVMTGSHNTIDPCNCGKTFSEGCPWMIPDNHWLLSQSNCGYGCKKEYVKLAVSGAHLRRAWEEELARLTLYWMRALTLLIESFDSQILVNNLPLARATEWYCNTVVRNRILDSMVTQQHPSSHSGITDRVREMSRALTDDAVASATLFHSVHNSLDWTPTEKMLQDTLVGELGFHQHSWQANALKMGTFVMRGLTSRSPVEHSERLPKLYALHALPKHVSGPYFVILDKTHDPKKPQPMGVKHKLPLHTTAEEAMALTNQVTGSAVMTIVPQRVIDYRSPSHTHKNTGAPCTVVNDWEIKSYMRSDYLNQQDFLNGTKTQKIPPVTMGALLRPKTKIRVIEGEDYVMKDVWCGLVALNRSAWMERVFGYHTGSRMALWTPVKNNENAGSFEIKCMTSLESQWKSTLTAAASLAVVSNVSRLAGPMAIKDFLQQETPVDLIIEWGDNTTTLVSTGSEMAPTFLLPGSTQKRSSALTSFIGPDMVTVPHRLFMFAFNLYCQQIQKSSSLRPQSSTIGTNAQLSKKLIQVVNKLNKKCMSTKHYLKKIERKRSDLAKNKIIINRIDANICGAEKEEGNGDRKRADIDETYILGIIEEDNKKDYESDTRHNRKNEREEDEEVLREVDDEQKEKIDNDREEGEIDDEDEDDDDDQEEEEKETTEMMQRNHIGTSTSTPSPSPLLQPMVKKVKYDNDNRDSSLKHNMYDDMGGVDDYNYLNNESSGLMPPPPEPVRKKQKTGGHNGARFDNFNTSSSFNTSSRPKELIHDHSDMVFYDYENLEDIISDMRF</sequence>
<feature type="region of interest" description="Disordered" evidence="1">
    <location>
        <begin position="1440"/>
        <end position="1599"/>
    </location>
</feature>
<name>A0A401IPM1_9VIRU</name>
<feature type="compositionally biased region" description="Low complexity" evidence="1">
    <location>
        <begin position="1586"/>
        <end position="1597"/>
    </location>
</feature>
<evidence type="ECO:0000313" key="2">
    <source>
        <dbReference type="EMBL" id="GBG35559.1"/>
    </source>
</evidence>
<feature type="compositionally biased region" description="Acidic residues" evidence="1">
    <location>
        <begin position="1474"/>
        <end position="1497"/>
    </location>
</feature>
<reference evidence="2" key="1">
    <citation type="journal article" date="2018" name="J. Virol.">
        <title>Crustacean Genome Exploration Reveals the Evolutionary Origin of White Spot Syndrome Virus.</title>
        <authorList>
            <person name="Kawato S."/>
            <person name="Shitara A."/>
            <person name="Wang Y."/>
            <person name="Nozaki R."/>
            <person name="Kondo H."/>
            <person name="Hirono I."/>
        </authorList>
    </citation>
    <scope>NUCLEOTIDE SEQUENCE</scope>
</reference>